<keyword evidence="2" id="KW-1185">Reference proteome</keyword>
<organism evidence="1 2">
    <name type="scientific">Plakobranchus ocellatus</name>
    <dbReference type="NCBI Taxonomy" id="259542"/>
    <lineage>
        <taxon>Eukaryota</taxon>
        <taxon>Metazoa</taxon>
        <taxon>Spiralia</taxon>
        <taxon>Lophotrochozoa</taxon>
        <taxon>Mollusca</taxon>
        <taxon>Gastropoda</taxon>
        <taxon>Heterobranchia</taxon>
        <taxon>Euthyneura</taxon>
        <taxon>Panpulmonata</taxon>
        <taxon>Sacoglossa</taxon>
        <taxon>Placobranchoidea</taxon>
        <taxon>Plakobranchidae</taxon>
        <taxon>Plakobranchus</taxon>
    </lineage>
</organism>
<comment type="caution">
    <text evidence="1">The sequence shown here is derived from an EMBL/GenBank/DDBJ whole genome shotgun (WGS) entry which is preliminary data.</text>
</comment>
<dbReference type="Proteomes" id="UP000735302">
    <property type="component" value="Unassembled WGS sequence"/>
</dbReference>
<evidence type="ECO:0000313" key="1">
    <source>
        <dbReference type="EMBL" id="GFN92960.1"/>
    </source>
</evidence>
<sequence>MVTFAVRNSLLLRIYRDPALNPLPALWPEVKGDCSELLACENTITESSFFAEDTGVVGYMNEAEAMDVICTELSNLTSCISNKLGTCDDATVKNEVKAAKDIIEYMCSPEGKQVVISLASSPCADNPLLEIQMEIMMQGCLETFQFDLQMEAMNAAFSGRDFEMSDACPFIDQLETCLIQGSTQMCGAQMGTFMAKIWDIATRDQFSEFGCSHSVIHSRRYVKRALPMLSKRLATISKLKLRK</sequence>
<evidence type="ECO:0008006" key="3">
    <source>
        <dbReference type="Google" id="ProtNLM"/>
    </source>
</evidence>
<proteinExistence type="predicted"/>
<name>A0AAV3Z0V9_9GAST</name>
<evidence type="ECO:0000313" key="2">
    <source>
        <dbReference type="Proteomes" id="UP000735302"/>
    </source>
</evidence>
<dbReference type="AlphaFoldDB" id="A0AAV3Z0V9"/>
<reference evidence="1 2" key="1">
    <citation type="journal article" date="2021" name="Elife">
        <title>Chloroplast acquisition without the gene transfer in kleptoplastic sea slugs, Plakobranchus ocellatus.</title>
        <authorList>
            <person name="Maeda T."/>
            <person name="Takahashi S."/>
            <person name="Yoshida T."/>
            <person name="Shimamura S."/>
            <person name="Takaki Y."/>
            <person name="Nagai Y."/>
            <person name="Toyoda A."/>
            <person name="Suzuki Y."/>
            <person name="Arimoto A."/>
            <person name="Ishii H."/>
            <person name="Satoh N."/>
            <person name="Nishiyama T."/>
            <person name="Hasebe M."/>
            <person name="Maruyama T."/>
            <person name="Minagawa J."/>
            <person name="Obokata J."/>
            <person name="Shigenobu S."/>
        </authorList>
    </citation>
    <scope>NUCLEOTIDE SEQUENCE [LARGE SCALE GENOMIC DNA]</scope>
</reference>
<gene>
    <name evidence="1" type="ORF">PoB_001946600</name>
</gene>
<accession>A0AAV3Z0V9</accession>
<protein>
    <recommendedName>
        <fullName evidence="3">DUF19 domain-containing protein</fullName>
    </recommendedName>
</protein>
<dbReference type="EMBL" id="BLXT01002301">
    <property type="protein sequence ID" value="GFN92960.1"/>
    <property type="molecule type" value="Genomic_DNA"/>
</dbReference>